<gene>
    <name evidence="2" type="ORF">AVDCRST_MAG05-450</name>
</gene>
<keyword evidence="1" id="KW-1133">Transmembrane helix</keyword>
<sequence length="111" mass="11469">MLLAPTASAQGLPEGEPIYKTRGGQGFELYADGTLIIGGDVVGSCEALVREARPKPVKPDREFLRQIEACEEAGFPVPGSESLPETGGPPVLTALAVLIAGGAILSLGVRR</sequence>
<name>A0A6J4RBZ1_9ACTN</name>
<keyword evidence="1" id="KW-0812">Transmembrane</keyword>
<dbReference type="EMBL" id="CADCVM010000054">
    <property type="protein sequence ID" value="CAA9469715.1"/>
    <property type="molecule type" value="Genomic_DNA"/>
</dbReference>
<evidence type="ECO:0000256" key="1">
    <source>
        <dbReference type="SAM" id="Phobius"/>
    </source>
</evidence>
<evidence type="ECO:0000313" key="2">
    <source>
        <dbReference type="EMBL" id="CAA9469715.1"/>
    </source>
</evidence>
<accession>A0A6J4RBZ1</accession>
<proteinExistence type="predicted"/>
<dbReference type="AlphaFoldDB" id="A0A6J4RBZ1"/>
<keyword evidence="1" id="KW-0472">Membrane</keyword>
<feature type="transmembrane region" description="Helical" evidence="1">
    <location>
        <begin position="91"/>
        <end position="109"/>
    </location>
</feature>
<reference evidence="2" key="1">
    <citation type="submission" date="2020-02" db="EMBL/GenBank/DDBJ databases">
        <authorList>
            <person name="Meier V. D."/>
        </authorList>
    </citation>
    <scope>NUCLEOTIDE SEQUENCE</scope>
    <source>
        <strain evidence="2">AVDCRST_MAG05</strain>
    </source>
</reference>
<organism evidence="2">
    <name type="scientific">uncultured Rubrobacteraceae bacterium</name>
    <dbReference type="NCBI Taxonomy" id="349277"/>
    <lineage>
        <taxon>Bacteria</taxon>
        <taxon>Bacillati</taxon>
        <taxon>Actinomycetota</taxon>
        <taxon>Rubrobacteria</taxon>
        <taxon>Rubrobacterales</taxon>
        <taxon>Rubrobacteraceae</taxon>
        <taxon>environmental samples</taxon>
    </lineage>
</organism>
<protein>
    <submittedName>
        <fullName evidence="2">Uncharacterized protein</fullName>
    </submittedName>
</protein>